<evidence type="ECO:0008006" key="3">
    <source>
        <dbReference type="Google" id="ProtNLM"/>
    </source>
</evidence>
<gene>
    <name evidence="1" type="ORF">FZD47_21110</name>
</gene>
<proteinExistence type="predicted"/>
<dbReference type="EMBL" id="VTES01000006">
    <property type="protein sequence ID" value="TYS60710.1"/>
    <property type="molecule type" value="Genomic_DNA"/>
</dbReference>
<dbReference type="RefSeq" id="WP_148950859.1">
    <property type="nucleotide sequence ID" value="NZ_VTES01000006.1"/>
</dbReference>
<protein>
    <recommendedName>
        <fullName evidence="3">HNH endonuclease</fullName>
    </recommendedName>
</protein>
<dbReference type="Proteomes" id="UP000323732">
    <property type="component" value="Unassembled WGS sequence"/>
</dbReference>
<sequence>MTQEKKIDQFKLRIDWKPSRYHGHTVRKNLKQRTWQKVRGKVLVDNNFTCSICGFSPESEEKMKLLHVHEIEEYSQDELLCILQGLDLICANCHSFYHFGRSVTHFNKTQMDNIKKHFMKVNNCSEIDFKDYYSQIAREKMKLSLKLKAENFKDKKFRGNSILIDTVLFRIEGDIPFKEEVIKELMDKGLYRYYENE</sequence>
<evidence type="ECO:0000313" key="2">
    <source>
        <dbReference type="Proteomes" id="UP000323732"/>
    </source>
</evidence>
<accession>A0A5D4SBR3</accession>
<dbReference type="AlphaFoldDB" id="A0A5D4SBR3"/>
<reference evidence="1 2" key="1">
    <citation type="submission" date="2019-08" db="EMBL/GenBank/DDBJ databases">
        <title>Bacillus genomes from the desert of Cuatro Cienegas, Coahuila.</title>
        <authorList>
            <person name="Olmedo-Alvarez G."/>
        </authorList>
    </citation>
    <scope>NUCLEOTIDE SEQUENCE [LARGE SCALE GENOMIC DNA]</scope>
    <source>
        <strain evidence="1 2">CH37_1T</strain>
    </source>
</reference>
<comment type="caution">
    <text evidence="1">The sequence shown here is derived from an EMBL/GenBank/DDBJ whole genome shotgun (WGS) entry which is preliminary data.</text>
</comment>
<evidence type="ECO:0000313" key="1">
    <source>
        <dbReference type="EMBL" id="TYS60710.1"/>
    </source>
</evidence>
<name>A0A5D4SBR3_9BACI</name>
<organism evidence="1 2">
    <name type="scientific">Bacillus infantis</name>
    <dbReference type="NCBI Taxonomy" id="324767"/>
    <lineage>
        <taxon>Bacteria</taxon>
        <taxon>Bacillati</taxon>
        <taxon>Bacillota</taxon>
        <taxon>Bacilli</taxon>
        <taxon>Bacillales</taxon>
        <taxon>Bacillaceae</taxon>
        <taxon>Bacillus</taxon>
    </lineage>
</organism>